<protein>
    <submittedName>
        <fullName evidence="2">SSD domain-containing protein</fullName>
    </submittedName>
</protein>
<evidence type="ECO:0000313" key="2">
    <source>
        <dbReference type="WBParaSite" id="PS1159_v2.g2087.t1"/>
    </source>
</evidence>
<dbReference type="WBParaSite" id="PS1159_v2.g2087.t1">
    <property type="protein sequence ID" value="PS1159_v2.g2087.t1"/>
    <property type="gene ID" value="PS1159_v2.g2087"/>
</dbReference>
<reference evidence="2" key="1">
    <citation type="submission" date="2022-11" db="UniProtKB">
        <authorList>
            <consortium name="WormBaseParasite"/>
        </authorList>
    </citation>
    <scope>IDENTIFICATION</scope>
</reference>
<sequence>MTSTVEVPDPQPENTVLNDNNNQSSSDGTTSVKYKSIDKLDGDEKRKEKMEPDDPADNSDGYTVDDKEKVVTGGTIDRNKNLKVCHYVSGSENKVAPVIYTTDSFLRRNKAMKKNQFYKIGTFRFLEIGIKRVLFHFGKTAEDNGMLYMAASFIMVALSLALCFLSRDKFVITSPFTSFTTPLNPPTTSKSQIGLRSLMSSAIFNSSNPMYDTLERSSQTEFAFIISPRSNYDSVLDNEILNIYYAIFEEAKKVFPTPIKWKQACREVCDEPKAAVEFLQSNDLILKYPEAVVKNDAVEKYNISKFYLGNLLGDCVLDADNVVHKAGSIIGKIKLKKNLGKQIYKDYERQLRNMLSNISASPAGSEITIQFWSLQQFEDDTVSALTETHFVLVFSLLILVFFCLFICSKCDSYQSRPFIGIEISFICGLAILTGYSISYVGYSDFNSAAFPVIFVIASIGILFFYGYQTSWSRYSMTALHPIEKVAFIASWDGPCLILSFITLIAATVASAIVCDNSYITYSILICSVAFTTLLIFGALYFTVAIYRSGKKEAEGLKWYHCCKDGDKTFTNKTVPDFEETAAEILHEKLTDLKPQFVRKLGAFLSRSGVSSFGSTIFFICVILTAFAYPRANITITENDFVASNSPSNTFMNTFYKGYPNSEKYLEIRFEEPLDYYDGHRRSDILKFMEWAKIEKYAVRSISWLADYDRFQKENTIYDVTPQTAIPVIKYIFLASDEFKKYSSDINFDKFHSQIIRSRMYLELNDKGITERKKLIKGLLQVAKDMNLRVTVKAPFLFSTQHDLEAFFNVFWAYIIFEITATLIITIFSSNPAIGCTQLFASIVANLIVFDACVYLGIKLNILTLTAALIGNFLTVAAAIHFSYSYCSAGAKQNTHSLRVQYAFQCSFMPTIWACIALLALFMPLLPLQIPVLKETFKIFCIVSAATIINLLIFLSGMMHLFTSIFAFFNTVCKKYVGEKSSEITEESAESIFFIPAGINTTQKAIGYTHSMNSQRMIMAPPHHEIPTFSRSQHRIDRYAINESIDNNCDIKSLDSRRGGNRSTAMSSRHVTPRNDRRTLNRRRGSDVTEQEQIYEEPESPTPLPRPPMPLPIRDYPHHHSSSSSHPHHHSTNPSYPSYHRGLSRDEYFRYDRGEMEIPPWRQYFVNNPPPTQRYPHAPPPPSMIPYPISPSMRTRRFM</sequence>
<name>A0AC35FVV7_9BILA</name>
<evidence type="ECO:0000313" key="1">
    <source>
        <dbReference type="Proteomes" id="UP000887580"/>
    </source>
</evidence>
<organism evidence="1 2">
    <name type="scientific">Panagrolaimus sp. PS1159</name>
    <dbReference type="NCBI Taxonomy" id="55785"/>
    <lineage>
        <taxon>Eukaryota</taxon>
        <taxon>Metazoa</taxon>
        <taxon>Ecdysozoa</taxon>
        <taxon>Nematoda</taxon>
        <taxon>Chromadorea</taxon>
        <taxon>Rhabditida</taxon>
        <taxon>Tylenchina</taxon>
        <taxon>Panagrolaimomorpha</taxon>
        <taxon>Panagrolaimoidea</taxon>
        <taxon>Panagrolaimidae</taxon>
        <taxon>Panagrolaimus</taxon>
    </lineage>
</organism>
<proteinExistence type="predicted"/>
<dbReference type="Proteomes" id="UP000887580">
    <property type="component" value="Unplaced"/>
</dbReference>
<accession>A0AC35FVV7</accession>